<sequence length="288" mass="32315">MSEPRSAPTVGQLVLSRRLRVLREKAGLSREQAGALLRVTAATVRRMEAAEVGLKIPYVQMLLPAYGVPEPEIAVFLQLADEASRPGWWQHFHDILPDWFSGYVSLEEAARTIRTYEPHFVPGLLQTEEYARAILAAPGVVGRAGSPARIDRQVALRLERQTLLTRADAPVVWAVLDETVLRRPVGSPALMRAQIDRLLEVSELPHVTLQMAEFASGHHPGTYSPFTLFRFDLPELPDMVYIEHLTGALYLDGHDEVTAHMEAMDRMVAHAESAHRTRRLITRIRAEL</sequence>
<gene>
    <name evidence="2" type="ORF">HA039_31705</name>
</gene>
<dbReference type="RefSeq" id="WP_167035199.1">
    <property type="nucleotide sequence ID" value="NZ_CP050177.1"/>
</dbReference>
<feature type="domain" description="HTH cro/C1-type" evidence="1">
    <location>
        <begin position="19"/>
        <end position="73"/>
    </location>
</feature>
<organism evidence="2 3">
    <name type="scientific">Streptomyces liangshanensis</name>
    <dbReference type="NCBI Taxonomy" id="2717324"/>
    <lineage>
        <taxon>Bacteria</taxon>
        <taxon>Bacillati</taxon>
        <taxon>Actinomycetota</taxon>
        <taxon>Actinomycetes</taxon>
        <taxon>Kitasatosporales</taxon>
        <taxon>Streptomycetaceae</taxon>
        <taxon>Streptomyces</taxon>
    </lineage>
</organism>
<dbReference type="SMART" id="SM00530">
    <property type="entry name" value="HTH_XRE"/>
    <property type="match status" value="1"/>
</dbReference>
<reference evidence="2 3" key="1">
    <citation type="submission" date="2020-03" db="EMBL/GenBank/DDBJ databases">
        <title>A novel species.</title>
        <authorList>
            <person name="Gao J."/>
        </authorList>
    </citation>
    <scope>NUCLEOTIDE SEQUENCE [LARGE SCALE GENOMIC DNA]</scope>
    <source>
        <strain evidence="2 3">QMT-12</strain>
    </source>
</reference>
<proteinExistence type="predicted"/>
<name>A0A6G9H6U7_9ACTN</name>
<evidence type="ECO:0000313" key="2">
    <source>
        <dbReference type="EMBL" id="QIQ06272.1"/>
    </source>
</evidence>
<dbReference type="Proteomes" id="UP000501179">
    <property type="component" value="Chromosome"/>
</dbReference>
<accession>A0A6G9H6U7</accession>
<keyword evidence="3" id="KW-1185">Reference proteome</keyword>
<dbReference type="InterPro" id="IPR001387">
    <property type="entry name" value="Cro/C1-type_HTH"/>
</dbReference>
<dbReference type="AlphaFoldDB" id="A0A6G9H6U7"/>
<dbReference type="Pfam" id="PF13560">
    <property type="entry name" value="HTH_31"/>
    <property type="match status" value="1"/>
</dbReference>
<dbReference type="KEGG" id="slia:HA039_31705"/>
<dbReference type="Pfam" id="PF19054">
    <property type="entry name" value="DUF5753"/>
    <property type="match status" value="1"/>
</dbReference>
<evidence type="ECO:0000259" key="1">
    <source>
        <dbReference type="PROSITE" id="PS50943"/>
    </source>
</evidence>
<dbReference type="PROSITE" id="PS50943">
    <property type="entry name" value="HTH_CROC1"/>
    <property type="match status" value="1"/>
</dbReference>
<dbReference type="Gene3D" id="1.10.260.40">
    <property type="entry name" value="lambda repressor-like DNA-binding domains"/>
    <property type="match status" value="1"/>
</dbReference>
<protein>
    <submittedName>
        <fullName evidence="2">Helix-turn-helix domain-containing protein</fullName>
    </submittedName>
</protein>
<dbReference type="EMBL" id="CP050177">
    <property type="protein sequence ID" value="QIQ06272.1"/>
    <property type="molecule type" value="Genomic_DNA"/>
</dbReference>
<dbReference type="GO" id="GO:0003677">
    <property type="term" value="F:DNA binding"/>
    <property type="evidence" value="ECO:0007669"/>
    <property type="project" value="InterPro"/>
</dbReference>
<evidence type="ECO:0000313" key="3">
    <source>
        <dbReference type="Proteomes" id="UP000501179"/>
    </source>
</evidence>
<dbReference type="InterPro" id="IPR010982">
    <property type="entry name" value="Lambda_DNA-bd_dom_sf"/>
</dbReference>
<dbReference type="SUPFAM" id="SSF47413">
    <property type="entry name" value="lambda repressor-like DNA-binding domains"/>
    <property type="match status" value="1"/>
</dbReference>
<dbReference type="CDD" id="cd00093">
    <property type="entry name" value="HTH_XRE"/>
    <property type="match status" value="1"/>
</dbReference>
<dbReference type="InterPro" id="IPR043917">
    <property type="entry name" value="DUF5753"/>
</dbReference>